<dbReference type="NCBIfam" id="TIGR03696">
    <property type="entry name" value="Rhs_assc_core"/>
    <property type="match status" value="1"/>
</dbReference>
<dbReference type="PANTHER" id="PTHR32305">
    <property type="match status" value="1"/>
</dbReference>
<dbReference type="PANTHER" id="PTHR32305:SF15">
    <property type="entry name" value="PROTEIN RHSA-RELATED"/>
    <property type="match status" value="1"/>
</dbReference>
<accession>A0A428Z2N3</accession>
<evidence type="ECO:0000256" key="3">
    <source>
        <dbReference type="ARBA" id="ARBA00022737"/>
    </source>
</evidence>
<dbReference type="Gene3D" id="2.180.10.10">
    <property type="entry name" value="RHS repeat-associated core"/>
    <property type="match status" value="1"/>
</dbReference>
<dbReference type="SMART" id="SM00306">
    <property type="entry name" value="HintN"/>
    <property type="match status" value="1"/>
</dbReference>
<dbReference type="InterPro" id="IPR022045">
    <property type="entry name" value="TcdB_toxin_mid/N"/>
</dbReference>
<dbReference type="InterPro" id="IPR050708">
    <property type="entry name" value="T6SS_VgrG/RHS"/>
</dbReference>
<evidence type="ECO:0000259" key="6">
    <source>
        <dbReference type="SMART" id="SM00306"/>
    </source>
</evidence>
<dbReference type="Pfam" id="PF12256">
    <property type="entry name" value="TcdB_toxin_midN"/>
    <property type="match status" value="1"/>
</dbReference>
<dbReference type="NCBIfam" id="TIGR01643">
    <property type="entry name" value="YD_repeat_2x"/>
    <property type="match status" value="2"/>
</dbReference>
<sequence length="2929" mass="316623">MTTWRQRHRLSGVRRRTVTLGVVLALVAGLVTTPARIAGPPSPAAAPGDGVVDVPAHPDGASFNANQLKDIQTADPGSKINMIQPPSPSNMGDARLAYPIEVPPGRGGVQPSVALTYSSAAENSWAGAGWTVATQAITIDTRWGVPRYHGGLETETYLFNGEQLTPVAHRTELQARTAEKIFHTRVEGKFDRIVRHGDNPRNYWWEVTAKDGTRSIFGGPPDAAGESTTLTDDAGNIAMWALREVRDTNDNFVRYHNVRVADVGVAGGTVEGVDLYPKRITYTGQGKIEGRYSITFIRDRERGEPRRQDVTIEARAGFKRVTADLLRRVEVFIDDKPIRAYELNYRTGAFGKTLLQSVSQYGEDLRIFNTHTFDYFDDIRTGTGEYRAFSDAAGWTTHNDSLGASVPDGQASALSASTSRSAGGHLYVGFNPAVARKPGSAGGKVGYNAGSSEGLLALTDVNGDSLPDKVFRTGAGVFYRPNLSGPAGQQKFGDTPIKLNNLPGISSESTRSVTTGVESYIGVTAQLNHVSTTTRTDRYFSDVNGDGLSDLVTNGSVLFGFLDANGNPAYSANSKDTPVPIGTGGASGTIVGDQTREFERQVDAFPLLDSVRRWVAPFDGTVRIAGGVQLPDDAGSDEKADGVRVAVQHENSELWSQRIMPDDHAVHTPSGVDAVQVRRGDRLYFRVQSVLDGKFDQVSWNPDVTYTGIPAGTDVNGLDNHRYLASRDFTLGGRPSTVTAPITGTLHLSGDVSKVGPTTDDVAVVITRNGRDVFTGNLPAATGGTVPINLDIPVTANDTLSWRLRVDSPIDAGALHWVPSAHYTAADGGVPVFDQNGNPTMKISPPFDLDMYPVTTLTAPQGSYTATRSGELIVQPALALDGQNRDSRVVFTVKRRGALLAKKVIDIVNGQVPEPESLRLTVNANEGDELFFDFATLDTTLPARLTSQSASVSTDGVTFDPVPSALHASADQGAFAQPYRGWAAIGYNGNRDRATTPINQADLVIDQNYRNRIPAAPKESDVPGFEGRVTPPNAIVLAPRPAEGQWGSEDGNTWVANTGAAASRLGTDRIDVANDAEFAGATGVSRVADSRQISTTFGAGLPGIPIGAGASVARGTSSGQVDFLDLNGDGFPDVVGSAGIQYSDMTGGLGSTRGTLGTGNVRESDSRAFTASANAGSPARTTSNGRGHSAPPADKAANTAQNGSEMPSLGIGGSVGGGEADGKFDLLDINGDALPDRVFENGTAALNLGYRFAAPEPWPGGPLNDANTRNAAVNLGFNTDFYGFAGGASATTGSSKTDASLMDMNGDGLADRVFSRDGNPLAVAINTGNGFLAPTTFQGSLGGINSDKNSSLGAGAYFTFGFCLGIFAGGCVVFNPGADLSTGIGRSEVALRDINGDGFADHIRSTRDNELIVAENRTGRTNLLKSVTRPLGGRFDLDYIRDGNTTDLPQSRFVLSSTRVFDGLRGDGQDVQLNTFRYEAGRYDRLEREFLGYGRVVSEQRDPGSGDAVFRTTTNEYRNDNFYVRGLLARSLTTDAAGRMFVEALNTYTLREVSTGKPADPRSTTATVFPLLSRSERRFYEGQAVAGKTTYSEFDYDEFGNTTRVFDAAEAGTADDVETRTGFTATDPACRERNIVGIDNSVQVVAVASKAVMRHRQATVDCKTGNITQNRALLADGSKAVTDMEYLGNGNLKAVVGPANKTGQRYRLDYGYDPVVGVHVETIVDSFNLRSVITHNYKYGLPESTVDENFQRVHYNYDRVGRVDFVAGPNEIPENRVTIDFEYHPDAEVPYAVSRHIDNTATEVRDDTMDIVQFVDGLGRVVQTKKDASVPPQPGAAPEPVMIVDGRQVFDFVGRAVEQYYPVTEPKGDNNFRYNPAVDSVRPTRTSHDVLNRPTRVVLPDDTVSATAYGFGPDRSGATQFETITTDANGKQRRAYTDVRELITSVKEFNPTGGQPVIWTSYGYDPLGQVTSVTDDRGNVTKAAYDNFGRRTVIDSPDAGKTETRYDLAGNMISKVTPNLRDKRKAIEYDYDFTRVTAIRYPIFTDNNVKYTYGALGAPENAAGRITEIRDAAGTVTRGYGSLGETVRETRTLGGIALSAGTSFTTLTRFDPFNRLLETTYPDGEKLTYGYDSGGQLTTVTGVKDSKDYTYLARQDYDKFENKVLTETGSGVRTTYSYDEADRRLATLKSQQPDGREFQNLSYRYDNVGNVTQLANDVPIPPAKGIGGPSTQTFGYDDLNRLTTASGEYRNTPDKLDRYKVDVAYDTIHNTTSKVQRHELVNAYGVAKPQDGTTYSYQYTYANGRPHAPSKIGREVNGYDANGNLIDIVTKHHEVQAFAGPPAEVSTSDDRTQFVWDEENRLACVHDDENRTVKQEPDSCSGHADPIARFVYDDSGNRVVKDGKDKHISPSKNFSQVNGQSFKHVFAGDDRLLTKKVEAKLEDEQFYFHADHLGSSGLVTDKSGKLVSHQEYFPFGETWVTESAERQPVPYQYNGKEFDKETGLYYYGARYYDPKSNLWQSTDPKLDTYLDGEGNEGVHNTANLGLYSYTYNNPLKHNDPDGSLVFLIPAVVGVVKVASWAAAAYSAYETGKAAYEGYQAVASGEKTVGEAARELAPVALEALATRGAGKLVERVVDKGVDFYRSYRSSGSTENAAKAAGNIADSAGCLRQNSFTPETPVRMADGSSKPISEVRIGDEVLATDPSIGRTEAKTVTDLIVGHGEKQLVAVTIDVDGDEGDRVATVTATDEHPFWVASENRWVNAEDLKPGHQLKTADHGLASVTLINVRTQVQLVYNLTVADIHTYYVGVPGNTAANVDVLVHNASAGCNILDPNWKPADPGTMKTINRNGCEECAKEIQGLIGGEIREIVAKPPYRLLDKYRGVNAGWHFHHVVVKDGRVYDKFTPREGLPIDEYKKLWDARDDINFGF</sequence>
<gene>
    <name evidence="7" type="ORF">DMH04_30760</name>
</gene>
<keyword evidence="3" id="KW-0677">Repeat</keyword>
<dbReference type="InterPro" id="IPR022385">
    <property type="entry name" value="Rhs_assc_core"/>
</dbReference>
<dbReference type="InterPro" id="IPR056823">
    <property type="entry name" value="TEN-like_YD-shell"/>
</dbReference>
<dbReference type="SUPFAM" id="SSF51294">
    <property type="entry name" value="Hedgehog/intein (Hint) domain"/>
    <property type="match status" value="1"/>
</dbReference>
<keyword evidence="4" id="KW-0843">Virulence</keyword>
<dbReference type="EMBL" id="QHKI01000031">
    <property type="protein sequence ID" value="RSM79983.1"/>
    <property type="molecule type" value="Genomic_DNA"/>
</dbReference>
<evidence type="ECO:0000256" key="1">
    <source>
        <dbReference type="ARBA" id="ARBA00004613"/>
    </source>
</evidence>
<dbReference type="Proteomes" id="UP000287547">
    <property type="component" value="Unassembled WGS sequence"/>
</dbReference>
<dbReference type="OrthoDB" id="9765204at2"/>
<dbReference type="Pfam" id="PF03534">
    <property type="entry name" value="SpvB"/>
    <property type="match status" value="1"/>
</dbReference>
<dbReference type="InterPro" id="IPR003587">
    <property type="entry name" value="Hint_dom_N"/>
</dbReference>
<dbReference type="SUPFAM" id="SSF69318">
    <property type="entry name" value="Integrin alpha N-terminal domain"/>
    <property type="match status" value="1"/>
</dbReference>
<comment type="subcellular location">
    <subcellularLocation>
        <location evidence="1">Secreted</location>
    </subcellularLocation>
</comment>
<proteinExistence type="predicted"/>
<evidence type="ECO:0000256" key="4">
    <source>
        <dbReference type="ARBA" id="ARBA00023026"/>
    </source>
</evidence>
<dbReference type="InterPro" id="IPR003284">
    <property type="entry name" value="Sal_SpvB"/>
</dbReference>
<evidence type="ECO:0000313" key="7">
    <source>
        <dbReference type="EMBL" id="RSM79983.1"/>
    </source>
</evidence>
<dbReference type="Pfam" id="PF05593">
    <property type="entry name" value="RHS_repeat"/>
    <property type="match status" value="2"/>
</dbReference>
<comment type="caution">
    <text evidence="7">The sequence shown here is derived from an EMBL/GenBank/DDBJ whole genome shotgun (WGS) entry which is preliminary data.</text>
</comment>
<feature type="compositionally biased region" description="Polar residues" evidence="5">
    <location>
        <begin position="1167"/>
        <end position="1186"/>
    </location>
</feature>
<feature type="region of interest" description="Disordered" evidence="5">
    <location>
        <begin position="1142"/>
        <end position="1215"/>
    </location>
</feature>
<dbReference type="InterPro" id="IPR006530">
    <property type="entry name" value="YD"/>
</dbReference>
<dbReference type="InterPro" id="IPR036844">
    <property type="entry name" value="Hint_dom_sf"/>
</dbReference>
<reference evidence="7 8" key="1">
    <citation type="submission" date="2018-05" db="EMBL/GenBank/DDBJ databases">
        <title>Evolution of GPA BGCs.</title>
        <authorList>
            <person name="Waglechner N."/>
            <person name="Wright G.D."/>
        </authorList>
    </citation>
    <scope>NUCLEOTIDE SEQUENCE [LARGE SCALE GENOMIC DNA]</scope>
    <source>
        <strain evidence="7 8">A82846</strain>
    </source>
</reference>
<dbReference type="Pfam" id="PF25023">
    <property type="entry name" value="TEN_YD-shell"/>
    <property type="match status" value="1"/>
</dbReference>
<dbReference type="GO" id="GO:0005576">
    <property type="term" value="C:extracellular region"/>
    <property type="evidence" value="ECO:0007669"/>
    <property type="project" value="UniProtKB-SubCell"/>
</dbReference>
<dbReference type="Gene3D" id="2.170.16.10">
    <property type="entry name" value="Hedgehog/Intein (Hint) domain"/>
    <property type="match status" value="1"/>
</dbReference>
<dbReference type="InterPro" id="IPR031325">
    <property type="entry name" value="RHS_repeat"/>
</dbReference>
<dbReference type="GO" id="GO:0005737">
    <property type="term" value="C:cytoplasm"/>
    <property type="evidence" value="ECO:0007669"/>
    <property type="project" value="InterPro"/>
</dbReference>
<evidence type="ECO:0000313" key="8">
    <source>
        <dbReference type="Proteomes" id="UP000287547"/>
    </source>
</evidence>
<organism evidence="7 8">
    <name type="scientific">Kibdelosporangium aridum</name>
    <dbReference type="NCBI Taxonomy" id="2030"/>
    <lineage>
        <taxon>Bacteria</taxon>
        <taxon>Bacillati</taxon>
        <taxon>Actinomycetota</taxon>
        <taxon>Actinomycetes</taxon>
        <taxon>Pseudonocardiales</taxon>
        <taxon>Pseudonocardiaceae</taxon>
        <taxon>Kibdelosporangium</taxon>
    </lineage>
</organism>
<feature type="domain" description="Hint" evidence="6">
    <location>
        <begin position="2671"/>
        <end position="2776"/>
    </location>
</feature>
<evidence type="ECO:0000256" key="2">
    <source>
        <dbReference type="ARBA" id="ARBA00022525"/>
    </source>
</evidence>
<evidence type="ECO:0000256" key="5">
    <source>
        <dbReference type="SAM" id="MobiDB-lite"/>
    </source>
</evidence>
<keyword evidence="2" id="KW-0964">Secreted</keyword>
<dbReference type="InterPro" id="IPR028994">
    <property type="entry name" value="Integrin_alpha_N"/>
</dbReference>
<protein>
    <submittedName>
        <fullName evidence="7">Sugar-binding protein</fullName>
    </submittedName>
</protein>
<dbReference type="Pfam" id="PF07591">
    <property type="entry name" value="PT-HINT"/>
    <property type="match status" value="1"/>
</dbReference>
<name>A0A428Z2N3_KIBAR</name>
<dbReference type="CDD" id="cd00081">
    <property type="entry name" value="Hint"/>
    <property type="match status" value="1"/>
</dbReference>